<evidence type="ECO:0000313" key="6">
    <source>
        <dbReference type="Proteomes" id="UP001158576"/>
    </source>
</evidence>
<gene>
    <name evidence="5" type="ORF">OKIOD_LOCUS4141</name>
</gene>
<dbReference type="Gene3D" id="3.40.720.10">
    <property type="entry name" value="Alkaline Phosphatase, subunit A"/>
    <property type="match status" value="1"/>
</dbReference>
<accession>A0ABN7S7L7</accession>
<dbReference type="InterPro" id="IPR017850">
    <property type="entry name" value="Alkaline_phosphatase_core_sf"/>
</dbReference>
<dbReference type="Proteomes" id="UP001158576">
    <property type="component" value="Chromosome PAR"/>
</dbReference>
<keyword evidence="6" id="KW-1185">Reference proteome</keyword>
<keyword evidence="3" id="KW-0378">Hydrolase</keyword>
<dbReference type="PANTHER" id="PTHR42693:SF53">
    <property type="entry name" value="ENDO-4-O-SULFATASE"/>
    <property type="match status" value="1"/>
</dbReference>
<organism evidence="5 6">
    <name type="scientific">Oikopleura dioica</name>
    <name type="common">Tunicate</name>
    <dbReference type="NCBI Taxonomy" id="34765"/>
    <lineage>
        <taxon>Eukaryota</taxon>
        <taxon>Metazoa</taxon>
        <taxon>Chordata</taxon>
        <taxon>Tunicata</taxon>
        <taxon>Appendicularia</taxon>
        <taxon>Copelata</taxon>
        <taxon>Oikopleuridae</taxon>
        <taxon>Oikopleura</taxon>
    </lineage>
</organism>
<evidence type="ECO:0000256" key="1">
    <source>
        <dbReference type="ARBA" id="ARBA00001913"/>
    </source>
</evidence>
<dbReference type="InterPro" id="IPR050738">
    <property type="entry name" value="Sulfatase"/>
</dbReference>
<comment type="cofactor">
    <cofactor evidence="1">
        <name>Ca(2+)</name>
        <dbReference type="ChEBI" id="CHEBI:29108"/>
    </cofactor>
</comment>
<proteinExistence type="inferred from homology"/>
<sequence length="453" mass="51749">MKLFSNLIGFLIAENKARRPNVILINCDDFGIGDFQIYNKAAKVPTPNIDRLGKEGIKFLDGHSASSRCAPSRYGLMTGRYNMEDSEFRKILPNEPQLAKMFKKKGYKTGIFGKEQPLSFNLKNRNATAEDYRETRRLDNEFKEKMAELGRGFPRLRTANRVPGIYEMEIGPQDHQYDYSFTHSFMCCQPGGFYENGKGIEPVDTWVKQHPYPEHTPKDVSPFNPEWGGCSTFPVTGYMGGPGQSEKFDEETDDLPIYFCNFPRQQLVMKSFDTRNAEEMTIPRLEKFIDDNHEDEFFVYYGMRSGHGPFNTPLRFRNLTEVGNLGEMIMETDEIIGKILNRLDAHGIGDDTLVMFMSDNGPAVSAQEIQATFGHNQRRIDLPNYWDGGIRTVELSGTKNSQGEAGHRTPFLWRYPRRFSPKTLDDPKVPVSTVDIYATLAELIDYDLGKCFT</sequence>
<dbReference type="SUPFAM" id="SSF53649">
    <property type="entry name" value="Alkaline phosphatase-like"/>
    <property type="match status" value="1"/>
</dbReference>
<protein>
    <submittedName>
        <fullName evidence="5">Oidioi.mRNA.OKI2018_I69.PAR.g12583.t1.cds</fullName>
    </submittedName>
</protein>
<evidence type="ECO:0000256" key="3">
    <source>
        <dbReference type="ARBA" id="ARBA00022801"/>
    </source>
</evidence>
<dbReference type="EMBL" id="OU015568">
    <property type="protein sequence ID" value="CAG5090390.1"/>
    <property type="molecule type" value="Genomic_DNA"/>
</dbReference>
<feature type="domain" description="Sulfatase N-terminal" evidence="4">
    <location>
        <begin position="20"/>
        <end position="445"/>
    </location>
</feature>
<dbReference type="Pfam" id="PF00884">
    <property type="entry name" value="Sulfatase"/>
    <property type="match status" value="1"/>
</dbReference>
<comment type="similarity">
    <text evidence="2">Belongs to the sulfatase family.</text>
</comment>
<dbReference type="PANTHER" id="PTHR42693">
    <property type="entry name" value="ARYLSULFATASE FAMILY MEMBER"/>
    <property type="match status" value="1"/>
</dbReference>
<name>A0ABN7S7L7_OIKDI</name>
<reference evidence="5 6" key="1">
    <citation type="submission" date="2021-04" db="EMBL/GenBank/DDBJ databases">
        <authorList>
            <person name="Bliznina A."/>
        </authorList>
    </citation>
    <scope>NUCLEOTIDE SEQUENCE [LARGE SCALE GENOMIC DNA]</scope>
</reference>
<dbReference type="InterPro" id="IPR000917">
    <property type="entry name" value="Sulfatase_N"/>
</dbReference>
<evidence type="ECO:0000256" key="2">
    <source>
        <dbReference type="ARBA" id="ARBA00008779"/>
    </source>
</evidence>
<evidence type="ECO:0000259" key="4">
    <source>
        <dbReference type="Pfam" id="PF00884"/>
    </source>
</evidence>
<evidence type="ECO:0000313" key="5">
    <source>
        <dbReference type="EMBL" id="CAG5090390.1"/>
    </source>
</evidence>